<sequence length="163" mass="18097">MTTRPIRHFGDPVLKAPTAEVVTIDDDIRSLVRDLVDSVELPGRAGVAATQIGVGLRVFSYNVDGVIGYLINPKLVEVRGELEEIGEGCLSVPGLWFPTPRHPYARAVGIDLDGQELVVEGQGLLAQALQHETDHLDGMLYLDRLSKEHRREAMKQVRESDWF</sequence>
<evidence type="ECO:0000256" key="5">
    <source>
        <dbReference type="ARBA" id="ARBA00023004"/>
    </source>
</evidence>
<organism evidence="7 8">
    <name type="scientific">Plantibacter flavus</name>
    <dbReference type="NCBI Taxonomy" id="150123"/>
    <lineage>
        <taxon>Bacteria</taxon>
        <taxon>Bacillati</taxon>
        <taxon>Actinomycetota</taxon>
        <taxon>Actinomycetes</taxon>
        <taxon>Micrococcales</taxon>
        <taxon>Microbacteriaceae</taxon>
        <taxon>Plantibacter</taxon>
    </lineage>
</organism>
<dbReference type="InterPro" id="IPR023635">
    <property type="entry name" value="Peptide_deformylase"/>
</dbReference>
<accession>A0A3N2C3C0</accession>
<dbReference type="InterPro" id="IPR036821">
    <property type="entry name" value="Peptide_deformylase_sf"/>
</dbReference>
<comment type="function">
    <text evidence="6">Removes the formyl group from the N-terminal Met of newly synthesized proteins. Requires at least a dipeptide for an efficient rate of reaction. N-terminal L-methionine is a prerequisite for activity but the enzyme has broad specificity at other positions.</text>
</comment>
<dbReference type="GO" id="GO:0046872">
    <property type="term" value="F:metal ion binding"/>
    <property type="evidence" value="ECO:0007669"/>
    <property type="project" value="UniProtKB-KW"/>
</dbReference>
<dbReference type="GO" id="GO:0042586">
    <property type="term" value="F:peptide deformylase activity"/>
    <property type="evidence" value="ECO:0007669"/>
    <property type="project" value="UniProtKB-UniRule"/>
</dbReference>
<dbReference type="NCBIfam" id="NF001159">
    <property type="entry name" value="PRK00150.1-3"/>
    <property type="match status" value="1"/>
</dbReference>
<protein>
    <recommendedName>
        <fullName evidence="6">Peptide deformylase</fullName>
        <shortName evidence="6">PDF</shortName>
        <ecNumber evidence="6">3.5.1.88</ecNumber>
    </recommendedName>
    <alternativeName>
        <fullName evidence="6">Polypeptide deformylase</fullName>
    </alternativeName>
</protein>
<keyword evidence="3 6" id="KW-0378">Hydrolase</keyword>
<keyword evidence="4 6" id="KW-0648">Protein biosynthesis</keyword>
<evidence type="ECO:0000256" key="6">
    <source>
        <dbReference type="HAMAP-Rule" id="MF_00163"/>
    </source>
</evidence>
<dbReference type="CDD" id="cd00487">
    <property type="entry name" value="Pep_deformylase"/>
    <property type="match status" value="1"/>
</dbReference>
<evidence type="ECO:0000256" key="3">
    <source>
        <dbReference type="ARBA" id="ARBA00022801"/>
    </source>
</evidence>
<dbReference type="PRINTS" id="PR01576">
    <property type="entry name" value="PDEFORMYLASE"/>
</dbReference>
<name>A0A3N2C3C0_9MICO</name>
<keyword evidence="5 6" id="KW-0408">Iron</keyword>
<dbReference type="PANTHER" id="PTHR10458:SF2">
    <property type="entry name" value="PEPTIDE DEFORMYLASE, MITOCHONDRIAL"/>
    <property type="match status" value="1"/>
</dbReference>
<dbReference type="NCBIfam" id="TIGR00079">
    <property type="entry name" value="pept_deformyl"/>
    <property type="match status" value="1"/>
</dbReference>
<dbReference type="RefSeq" id="WP_085510973.1">
    <property type="nucleotide sequence ID" value="NZ_FXAP01000001.1"/>
</dbReference>
<comment type="catalytic activity">
    <reaction evidence="6">
        <text>N-terminal N-formyl-L-methionyl-[peptide] + H2O = N-terminal L-methionyl-[peptide] + formate</text>
        <dbReference type="Rhea" id="RHEA:24420"/>
        <dbReference type="Rhea" id="RHEA-COMP:10639"/>
        <dbReference type="Rhea" id="RHEA-COMP:10640"/>
        <dbReference type="ChEBI" id="CHEBI:15377"/>
        <dbReference type="ChEBI" id="CHEBI:15740"/>
        <dbReference type="ChEBI" id="CHEBI:49298"/>
        <dbReference type="ChEBI" id="CHEBI:64731"/>
        <dbReference type="EC" id="3.5.1.88"/>
    </reaction>
</comment>
<feature type="binding site" evidence="6">
    <location>
        <position position="131"/>
    </location>
    <ligand>
        <name>Fe cation</name>
        <dbReference type="ChEBI" id="CHEBI:24875"/>
    </ligand>
</feature>
<gene>
    <name evidence="6" type="primary">def</name>
    <name evidence="7" type="ORF">EDD42_2087</name>
</gene>
<reference evidence="7 8" key="1">
    <citation type="submission" date="2018-11" db="EMBL/GenBank/DDBJ databases">
        <title>Sequencing the genomes of 1000 actinobacteria strains.</title>
        <authorList>
            <person name="Klenk H.-P."/>
        </authorList>
    </citation>
    <scope>NUCLEOTIDE SEQUENCE [LARGE SCALE GENOMIC DNA]</scope>
    <source>
        <strain evidence="7 8">DSM 14012</strain>
    </source>
</reference>
<dbReference type="AlphaFoldDB" id="A0A3N2C3C0"/>
<dbReference type="Proteomes" id="UP000266915">
    <property type="component" value="Unassembled WGS sequence"/>
</dbReference>
<keyword evidence="8" id="KW-1185">Reference proteome</keyword>
<dbReference type="EMBL" id="RKHL01000001">
    <property type="protein sequence ID" value="ROR82005.1"/>
    <property type="molecule type" value="Genomic_DNA"/>
</dbReference>
<dbReference type="GO" id="GO:0006412">
    <property type="term" value="P:translation"/>
    <property type="evidence" value="ECO:0007669"/>
    <property type="project" value="UniProtKB-UniRule"/>
</dbReference>
<evidence type="ECO:0000256" key="1">
    <source>
        <dbReference type="ARBA" id="ARBA00010759"/>
    </source>
</evidence>
<comment type="caution">
    <text evidence="7">The sequence shown here is derived from an EMBL/GenBank/DDBJ whole genome shotgun (WGS) entry which is preliminary data.</text>
</comment>
<dbReference type="PIRSF" id="PIRSF004749">
    <property type="entry name" value="Pep_def"/>
    <property type="match status" value="1"/>
</dbReference>
<feature type="binding site" evidence="6">
    <location>
        <position position="135"/>
    </location>
    <ligand>
        <name>Fe cation</name>
        <dbReference type="ChEBI" id="CHEBI:24875"/>
    </ligand>
</feature>
<dbReference type="HAMAP" id="MF_00163">
    <property type="entry name" value="Pep_deformylase"/>
    <property type="match status" value="1"/>
</dbReference>
<evidence type="ECO:0000313" key="7">
    <source>
        <dbReference type="EMBL" id="ROR82005.1"/>
    </source>
</evidence>
<proteinExistence type="inferred from homology"/>
<dbReference type="Pfam" id="PF01327">
    <property type="entry name" value="Pep_deformylase"/>
    <property type="match status" value="1"/>
</dbReference>
<comment type="cofactor">
    <cofactor evidence="6">
        <name>Fe(2+)</name>
        <dbReference type="ChEBI" id="CHEBI:29033"/>
    </cofactor>
    <text evidence="6">Binds 1 Fe(2+) ion.</text>
</comment>
<dbReference type="PANTHER" id="PTHR10458">
    <property type="entry name" value="PEPTIDE DEFORMYLASE"/>
    <property type="match status" value="1"/>
</dbReference>
<evidence type="ECO:0000256" key="2">
    <source>
        <dbReference type="ARBA" id="ARBA00022723"/>
    </source>
</evidence>
<dbReference type="EC" id="3.5.1.88" evidence="6"/>
<evidence type="ECO:0000256" key="4">
    <source>
        <dbReference type="ARBA" id="ARBA00022917"/>
    </source>
</evidence>
<comment type="similarity">
    <text evidence="1 6">Belongs to the polypeptide deformylase family.</text>
</comment>
<feature type="active site" evidence="6">
    <location>
        <position position="132"/>
    </location>
</feature>
<evidence type="ECO:0000313" key="8">
    <source>
        <dbReference type="Proteomes" id="UP000266915"/>
    </source>
</evidence>
<dbReference type="SUPFAM" id="SSF56420">
    <property type="entry name" value="Peptide deformylase"/>
    <property type="match status" value="1"/>
</dbReference>
<feature type="binding site" evidence="6">
    <location>
        <position position="89"/>
    </location>
    <ligand>
        <name>Fe cation</name>
        <dbReference type="ChEBI" id="CHEBI:24875"/>
    </ligand>
</feature>
<dbReference type="Gene3D" id="3.90.45.10">
    <property type="entry name" value="Peptide deformylase"/>
    <property type="match status" value="1"/>
</dbReference>
<keyword evidence="2 6" id="KW-0479">Metal-binding</keyword>